<dbReference type="AlphaFoldDB" id="A0A8T1WTR4"/>
<feature type="compositionally biased region" description="Low complexity" evidence="6">
    <location>
        <begin position="732"/>
        <end position="783"/>
    </location>
</feature>
<feature type="region of interest" description="Disordered" evidence="6">
    <location>
        <begin position="683"/>
        <end position="843"/>
    </location>
</feature>
<dbReference type="InterPro" id="IPR029390">
    <property type="entry name" value="AP3B_C"/>
</dbReference>
<reference evidence="8" key="1">
    <citation type="submission" date="2021-02" db="EMBL/GenBank/DDBJ databases">
        <authorList>
            <person name="Palmer J.M."/>
        </authorList>
    </citation>
    <scope>NUCLEOTIDE SEQUENCE</scope>
    <source>
        <strain evidence="8">SCRP23</strain>
    </source>
</reference>
<dbReference type="Pfam" id="PF14796">
    <property type="entry name" value="AP3B1_C"/>
    <property type="match status" value="1"/>
</dbReference>
<feature type="compositionally biased region" description="Basic residues" evidence="6">
    <location>
        <begin position="804"/>
        <end position="821"/>
    </location>
</feature>
<evidence type="ECO:0000313" key="9">
    <source>
        <dbReference type="Proteomes" id="UP000693981"/>
    </source>
</evidence>
<comment type="caution">
    <text evidence="8">The sequence shown here is derived from an EMBL/GenBank/DDBJ whole genome shotgun (WGS) entry which is preliminary data.</text>
</comment>
<dbReference type="GO" id="GO:0030117">
    <property type="term" value="C:membrane coat"/>
    <property type="evidence" value="ECO:0007669"/>
    <property type="project" value="InterPro"/>
</dbReference>
<keyword evidence="4 5" id="KW-0472">Membrane</keyword>
<dbReference type="InterPro" id="IPR026740">
    <property type="entry name" value="AP3_beta"/>
</dbReference>
<organism evidence="8 9">
    <name type="scientific">Phytophthora boehmeriae</name>
    <dbReference type="NCBI Taxonomy" id="109152"/>
    <lineage>
        <taxon>Eukaryota</taxon>
        <taxon>Sar</taxon>
        <taxon>Stramenopiles</taxon>
        <taxon>Oomycota</taxon>
        <taxon>Peronosporomycetes</taxon>
        <taxon>Peronosporales</taxon>
        <taxon>Peronosporaceae</taxon>
        <taxon>Phytophthora</taxon>
    </lineage>
</organism>
<protein>
    <recommendedName>
        <fullName evidence="5">AP-3 complex subunit beta</fullName>
    </recommendedName>
</protein>
<evidence type="ECO:0000256" key="5">
    <source>
        <dbReference type="PIRNR" id="PIRNR037096"/>
    </source>
</evidence>
<gene>
    <name evidence="8" type="primary">AP3B2</name>
    <name evidence="8" type="ORF">PHYBOEH_003357</name>
</gene>
<dbReference type="GO" id="GO:0016192">
    <property type="term" value="P:vesicle-mediated transport"/>
    <property type="evidence" value="ECO:0007669"/>
    <property type="project" value="InterPro"/>
</dbReference>
<sequence length="1110" mass="121757">MSMAMGMKSITGDAHFFEESMNLDRIRKLLDNKLGVAGHSEKLEAMKALLASISKGEDVSMFFADVVKNVIVASVEVKKLVYMYLVHYADANSQCRELALLSINSFQKDLADQNQLIRALALRVMTSIRVRDILQIQLIAIRKCAADESAYVRKCATNAISKVFVVDPEQKDVLAEIIGTLLNDSSTMVLGSAVQALNEVCPDRLDLLHRPFRKLCHLLADIDEWGQTVTLNVLFRYCREQFQAPEMTKEEQARNSKMFPTRKSKKGFYSDDEGGDSGSEDGDKFSNSRGAESSSFSSQSPFLLGGGSVRGEALPSIGSVFRSDALASGIGGGEELDEDHRLLLRSSIPLLKSRNSAVVLAVATLHYYCGTHSMATSTLIGKSLVRIMRNQREIQYVVLSVISSMATSRPDMFRPFLQEFFVRATDPAYARKLKLEILTSLVTDDNVSIILREFQAYVRHVDKSFVTMTVRALGRVADAMPSVAERCLSGLMRLVRSSNEQVVAESVVVIRQLLQQKKAIKKDRLVVVRSLAAMMVTGRVTSPSARASIVWMLGEFNDDGKGTTCAGESLRLLVKEFADESTEVRLQILNLAVKLGLREPQKRTIQLLLQYVIELCKFDVDYDVRDRARLVRAALSGDATIVNPHKLFASKKPAPLIGYDDETKTRFSLGTLSNVVRHNVPGYLPLPEWRSTKPDRSLRDESSFIENDRSALSRGGAKSEKKKQHGSKGFYSDDSSSEMESSGSDSESESESGSGSGYDSESSSEASDSGSESASSRSASDSEVSSEESDESEESSEEEEVDRSRRRKKGDKAKSPQKRPQTKQAKPGNLLDIFGSPSGVTPANPPVQSFAPMSAPSSNILGDLMNLSVSSSTTPPPRHELLSSLAGNGLDVHYAFLRQPSSHSPSMNVIQLWFANNSNEPISRVQVIGKNAQQVVSFPEIPVLFPGGSTSMGQMHVDFVGRLDNIPLEIVTSEDKYEVDLSPVVGELLVPQQMSLEEFERRISMTDTSSFHTSELTLPFPVQMNAAVQAILKDCNVAQVYEINNMNGVVGKCKFAGRFRSGSATAENVLIGLEAQVQSGKARLLVVMRDTVLAQRLAAGIKRTMAGQSA</sequence>
<evidence type="ECO:0000256" key="4">
    <source>
        <dbReference type="ARBA" id="ARBA00023136"/>
    </source>
</evidence>
<dbReference type="GO" id="GO:0006886">
    <property type="term" value="P:intracellular protein transport"/>
    <property type="evidence" value="ECO:0007669"/>
    <property type="project" value="InterPro"/>
</dbReference>
<dbReference type="OrthoDB" id="302453at2759"/>
<dbReference type="EMBL" id="JAGDFL010000194">
    <property type="protein sequence ID" value="KAG7395678.1"/>
    <property type="molecule type" value="Genomic_DNA"/>
</dbReference>
<feature type="compositionally biased region" description="Acidic residues" evidence="6">
    <location>
        <begin position="784"/>
        <end position="801"/>
    </location>
</feature>
<proteinExistence type="inferred from homology"/>
<accession>A0A8T1WTR4</accession>
<evidence type="ECO:0000256" key="1">
    <source>
        <dbReference type="ARBA" id="ARBA00004308"/>
    </source>
</evidence>
<dbReference type="Pfam" id="PF01602">
    <property type="entry name" value="Adaptin_N"/>
    <property type="match status" value="1"/>
</dbReference>
<evidence type="ECO:0000256" key="2">
    <source>
        <dbReference type="ARBA" id="ARBA00022448"/>
    </source>
</evidence>
<dbReference type="InterPro" id="IPR026739">
    <property type="entry name" value="AP_beta"/>
</dbReference>
<dbReference type="PANTHER" id="PTHR11134">
    <property type="entry name" value="ADAPTOR COMPLEX SUBUNIT BETA FAMILY MEMBER"/>
    <property type="match status" value="1"/>
</dbReference>
<dbReference type="PIRSF" id="PIRSF037096">
    <property type="entry name" value="AP3_complex_beta"/>
    <property type="match status" value="1"/>
</dbReference>
<feature type="domain" description="AP-3 complex subunit beta C-terminal" evidence="7">
    <location>
        <begin position="823"/>
        <end position="964"/>
    </location>
</feature>
<keyword evidence="3 5" id="KW-0653">Protein transport</keyword>
<dbReference type="GO" id="GO:0012505">
    <property type="term" value="C:endomembrane system"/>
    <property type="evidence" value="ECO:0007669"/>
    <property type="project" value="UniProtKB-SubCell"/>
</dbReference>
<evidence type="ECO:0000256" key="3">
    <source>
        <dbReference type="ARBA" id="ARBA00022927"/>
    </source>
</evidence>
<feature type="region of interest" description="Disordered" evidence="6">
    <location>
        <begin position="247"/>
        <end position="299"/>
    </location>
</feature>
<dbReference type="SMART" id="SM01355">
    <property type="entry name" value="AP3B1_C"/>
    <property type="match status" value="1"/>
</dbReference>
<feature type="compositionally biased region" description="Basic and acidic residues" evidence="6">
    <location>
        <begin position="690"/>
        <end position="711"/>
    </location>
</feature>
<comment type="subcellular location">
    <subcellularLocation>
        <location evidence="1">Endomembrane system</location>
    </subcellularLocation>
</comment>
<evidence type="ECO:0000313" key="8">
    <source>
        <dbReference type="EMBL" id="KAG7395678.1"/>
    </source>
</evidence>
<evidence type="ECO:0000256" key="6">
    <source>
        <dbReference type="SAM" id="MobiDB-lite"/>
    </source>
</evidence>
<comment type="similarity">
    <text evidence="5">Belongs to the adaptor complexes large subunit family.</text>
</comment>
<keyword evidence="9" id="KW-1185">Reference proteome</keyword>
<name>A0A8T1WTR4_9STRA</name>
<feature type="compositionally biased region" description="Low complexity" evidence="6">
    <location>
        <begin position="287"/>
        <end position="299"/>
    </location>
</feature>
<evidence type="ECO:0000259" key="7">
    <source>
        <dbReference type="SMART" id="SM01355"/>
    </source>
</evidence>
<keyword evidence="2 5" id="KW-0813">Transport</keyword>
<dbReference type="InterPro" id="IPR002553">
    <property type="entry name" value="Clathrin/coatomer_adapt-like_N"/>
</dbReference>
<dbReference type="Proteomes" id="UP000693981">
    <property type="component" value="Unassembled WGS sequence"/>
</dbReference>
<feature type="compositionally biased region" description="Acidic residues" evidence="6">
    <location>
        <begin position="270"/>
        <end position="280"/>
    </location>
</feature>